<accession>A0A8J5GQA0</accession>
<dbReference type="EMBL" id="JACMSC010000009">
    <property type="protein sequence ID" value="KAG6507885.1"/>
    <property type="molecule type" value="Genomic_DNA"/>
</dbReference>
<dbReference type="Proteomes" id="UP000734854">
    <property type="component" value="Unassembled WGS sequence"/>
</dbReference>
<evidence type="ECO:0000313" key="3">
    <source>
        <dbReference type="Proteomes" id="UP000734854"/>
    </source>
</evidence>
<gene>
    <name evidence="2" type="ORF">ZIOFF_033238</name>
</gene>
<comment type="caution">
    <text evidence="2">The sequence shown here is derived from an EMBL/GenBank/DDBJ whole genome shotgun (WGS) entry which is preliminary data.</text>
</comment>
<name>A0A8J5GQA0_ZINOF</name>
<reference evidence="2 3" key="1">
    <citation type="submission" date="2020-08" db="EMBL/GenBank/DDBJ databases">
        <title>Plant Genome Project.</title>
        <authorList>
            <person name="Zhang R.-G."/>
        </authorList>
    </citation>
    <scope>NUCLEOTIDE SEQUENCE [LARGE SCALE GENOMIC DNA]</scope>
    <source>
        <tissue evidence="2">Rhizome</tissue>
    </source>
</reference>
<sequence>MYPPLENTGAHYFEARPIIVTASDLHPLPVFTLDDRTDFIPEADLLPPSQLSPIGARSWGQKGSLSPSPSYSSSSCFLPTRAMEMDGAGPFDRRGKNPKGLSWMISPVDKSRESYADRGSPVDGVVEPGPLIVLLSSPPRDFLGMVDGLDVDDEGF</sequence>
<proteinExistence type="predicted"/>
<protein>
    <submittedName>
        <fullName evidence="2">Uncharacterized protein</fullName>
    </submittedName>
</protein>
<keyword evidence="3" id="KW-1185">Reference proteome</keyword>
<feature type="region of interest" description="Disordered" evidence="1">
    <location>
        <begin position="51"/>
        <end position="71"/>
    </location>
</feature>
<evidence type="ECO:0000256" key="1">
    <source>
        <dbReference type="SAM" id="MobiDB-lite"/>
    </source>
</evidence>
<evidence type="ECO:0000313" key="2">
    <source>
        <dbReference type="EMBL" id="KAG6507885.1"/>
    </source>
</evidence>
<organism evidence="2 3">
    <name type="scientific">Zingiber officinale</name>
    <name type="common">Ginger</name>
    <name type="synonym">Amomum zingiber</name>
    <dbReference type="NCBI Taxonomy" id="94328"/>
    <lineage>
        <taxon>Eukaryota</taxon>
        <taxon>Viridiplantae</taxon>
        <taxon>Streptophyta</taxon>
        <taxon>Embryophyta</taxon>
        <taxon>Tracheophyta</taxon>
        <taxon>Spermatophyta</taxon>
        <taxon>Magnoliopsida</taxon>
        <taxon>Liliopsida</taxon>
        <taxon>Zingiberales</taxon>
        <taxon>Zingiberaceae</taxon>
        <taxon>Zingiber</taxon>
    </lineage>
</organism>
<dbReference type="AlphaFoldDB" id="A0A8J5GQA0"/>